<sequence>MSEKSTDKPEIKYQITPTSHFNYENVKKEWNLEVHLPGVDKSKVKFRVLPTLFDLEAIRDQAQYSLHGHFPWEIDIDSVSGKYENGLLYISGKVKNPLDDAFHLQVK</sequence>
<keyword evidence="2" id="KW-1185">Reference proteome</keyword>
<evidence type="ECO:0000313" key="2">
    <source>
        <dbReference type="Proteomes" id="UP001208689"/>
    </source>
</evidence>
<evidence type="ECO:0008006" key="3">
    <source>
        <dbReference type="Google" id="ProtNLM"/>
    </source>
</evidence>
<dbReference type="SUPFAM" id="SSF49764">
    <property type="entry name" value="HSP20-like chaperones"/>
    <property type="match status" value="1"/>
</dbReference>
<reference evidence="1" key="1">
    <citation type="submission" date="2022-09" db="EMBL/GenBank/DDBJ databases">
        <title>Actin cytoskeleton and complex cell architecture in an #Asgard archaeon.</title>
        <authorList>
            <person name="Ponce Toledo R.I."/>
            <person name="Schleper C."/>
            <person name="Rodrigues Oliveira T."/>
            <person name="Wollweber F."/>
            <person name="Xu J."/>
            <person name="Rittmann S."/>
            <person name="Klingl A."/>
            <person name="Pilhofer M."/>
        </authorList>
    </citation>
    <scope>NUCLEOTIDE SEQUENCE</scope>
    <source>
        <strain evidence="1">B-35</strain>
    </source>
</reference>
<dbReference type="Proteomes" id="UP001208689">
    <property type="component" value="Chromosome"/>
</dbReference>
<protein>
    <recommendedName>
        <fullName evidence="3">SHSP domain-containing protein</fullName>
    </recommendedName>
</protein>
<dbReference type="CDD" id="cd00298">
    <property type="entry name" value="ACD_sHsps_p23-like"/>
    <property type="match status" value="1"/>
</dbReference>
<dbReference type="EMBL" id="CP104013">
    <property type="protein sequence ID" value="UYP45365.1"/>
    <property type="molecule type" value="Genomic_DNA"/>
</dbReference>
<organism evidence="1 2">
    <name type="scientific">Candidatus Lokiarchaeum ossiferum</name>
    <dbReference type="NCBI Taxonomy" id="2951803"/>
    <lineage>
        <taxon>Archaea</taxon>
        <taxon>Promethearchaeati</taxon>
        <taxon>Promethearchaeota</taxon>
        <taxon>Promethearchaeia</taxon>
        <taxon>Promethearchaeales</taxon>
        <taxon>Promethearchaeaceae</taxon>
        <taxon>Candidatus Lokiarchaeum</taxon>
    </lineage>
</organism>
<gene>
    <name evidence="1" type="ORF">NEF87_001650</name>
</gene>
<name>A0ABY6HPM9_9ARCH</name>
<accession>A0ABY6HPM9</accession>
<proteinExistence type="predicted"/>
<evidence type="ECO:0000313" key="1">
    <source>
        <dbReference type="EMBL" id="UYP45365.1"/>
    </source>
</evidence>
<dbReference type="Gene3D" id="2.60.40.790">
    <property type="match status" value="1"/>
</dbReference>
<dbReference type="InterPro" id="IPR008978">
    <property type="entry name" value="HSP20-like_chaperone"/>
</dbReference>